<gene>
    <name evidence="1" type="ORF">LZC94_31745</name>
</gene>
<accession>A0ABZ2LND5</accession>
<dbReference type="RefSeq" id="WP_394822031.1">
    <property type="nucleotide sequence ID" value="NZ_CP089984.1"/>
</dbReference>
<evidence type="ECO:0000313" key="1">
    <source>
        <dbReference type="EMBL" id="WXB12409.1"/>
    </source>
</evidence>
<dbReference type="Proteomes" id="UP001370348">
    <property type="component" value="Chromosome"/>
</dbReference>
<proteinExistence type="predicted"/>
<reference evidence="1 2" key="1">
    <citation type="submission" date="2021-12" db="EMBL/GenBank/DDBJ databases">
        <title>Discovery of the Pendulisporaceae a myxobacterial family with distinct sporulation behavior and unique specialized metabolism.</title>
        <authorList>
            <person name="Garcia R."/>
            <person name="Popoff A."/>
            <person name="Bader C.D."/>
            <person name="Loehr J."/>
            <person name="Walesch S."/>
            <person name="Walt C."/>
            <person name="Boldt J."/>
            <person name="Bunk B."/>
            <person name="Haeckl F.J.F.P.J."/>
            <person name="Gunesch A.P."/>
            <person name="Birkelbach J."/>
            <person name="Nuebel U."/>
            <person name="Pietschmann T."/>
            <person name="Bach T."/>
            <person name="Mueller R."/>
        </authorList>
    </citation>
    <scope>NUCLEOTIDE SEQUENCE [LARGE SCALE GENOMIC DNA]</scope>
    <source>
        <strain evidence="1 2">MSr11954</strain>
    </source>
</reference>
<sequence>MDQQCLNWSDKPDNSANAMRVRAAYPGRLYASVHVRITKVDGTAVSFEVPVPHSFPQELTCTWGDASYMVLGPPSSFPEDATTLPQEGVKGELLVSKELLKKVKWPSLNAGTSSEEERTLDSNYQFKWPDACPLLLPSKPIEFFPTHIIVKGYAVVDNAILKNNGEFEIDVLDPSFADRNQNISTNGIKYIILHLTQKSFHEMNLPF</sequence>
<name>A0ABZ2LND5_9BACT</name>
<protein>
    <submittedName>
        <fullName evidence="1">Uncharacterized protein</fullName>
    </submittedName>
</protein>
<evidence type="ECO:0000313" key="2">
    <source>
        <dbReference type="Proteomes" id="UP001370348"/>
    </source>
</evidence>
<organism evidence="1 2">
    <name type="scientific">Pendulispora albinea</name>
    <dbReference type="NCBI Taxonomy" id="2741071"/>
    <lineage>
        <taxon>Bacteria</taxon>
        <taxon>Pseudomonadati</taxon>
        <taxon>Myxococcota</taxon>
        <taxon>Myxococcia</taxon>
        <taxon>Myxococcales</taxon>
        <taxon>Sorangiineae</taxon>
        <taxon>Pendulisporaceae</taxon>
        <taxon>Pendulispora</taxon>
    </lineage>
</organism>
<dbReference type="EMBL" id="CP089984">
    <property type="protein sequence ID" value="WXB12409.1"/>
    <property type="molecule type" value="Genomic_DNA"/>
</dbReference>
<keyword evidence="2" id="KW-1185">Reference proteome</keyword>